<dbReference type="GO" id="GO:0005886">
    <property type="term" value="C:plasma membrane"/>
    <property type="evidence" value="ECO:0007669"/>
    <property type="project" value="UniProtKB-SubCell"/>
</dbReference>
<evidence type="ECO:0000256" key="20">
    <source>
        <dbReference type="ARBA" id="ARBA00023268"/>
    </source>
</evidence>
<dbReference type="RefSeq" id="WP_307254701.1">
    <property type="nucleotide sequence ID" value="NZ_JAUSTO010000008.1"/>
</dbReference>
<gene>
    <name evidence="30" type="ORF">J2S20_001507</name>
</gene>
<reference evidence="30" key="1">
    <citation type="submission" date="2023-07" db="EMBL/GenBank/DDBJ databases">
        <title>Genomic Encyclopedia of Type Strains, Phase IV (KMG-IV): sequencing the most valuable type-strain genomes for metagenomic binning, comparative biology and taxonomic classification.</title>
        <authorList>
            <person name="Goeker M."/>
        </authorList>
    </citation>
    <scope>NUCLEOTIDE SEQUENCE</scope>
    <source>
        <strain evidence="30">DSM 19659</strain>
    </source>
</reference>
<comment type="catalytic activity">
    <reaction evidence="22">
        <text>Preferential cleavage: (Ac)2-L-Lys-D-Ala-|-D-Ala. Also transpeptidation of peptidyl-alanyl moieties that are N-acyl substituents of D-alanine.</text>
        <dbReference type="EC" id="3.4.16.4"/>
    </reaction>
</comment>
<evidence type="ECO:0000256" key="16">
    <source>
        <dbReference type="ARBA" id="ARBA00022984"/>
    </source>
</evidence>
<evidence type="ECO:0000256" key="23">
    <source>
        <dbReference type="ARBA" id="ARBA00044770"/>
    </source>
</evidence>
<evidence type="ECO:0000256" key="10">
    <source>
        <dbReference type="ARBA" id="ARBA00022676"/>
    </source>
</evidence>
<protein>
    <recommendedName>
        <fullName evidence="7">Penicillin-binding protein 1A</fullName>
        <ecNumber evidence="23">2.4.99.28</ecNumber>
        <ecNumber evidence="6">3.4.16.4</ecNumber>
    </recommendedName>
</protein>
<evidence type="ECO:0000256" key="2">
    <source>
        <dbReference type="ARBA" id="ARBA00004401"/>
    </source>
</evidence>
<keyword evidence="13 30" id="KW-0378">Hydrolase</keyword>
<feature type="region of interest" description="Disordered" evidence="26">
    <location>
        <begin position="752"/>
        <end position="831"/>
    </location>
</feature>
<evidence type="ECO:0000256" key="4">
    <source>
        <dbReference type="ARBA" id="ARBA00007090"/>
    </source>
</evidence>
<feature type="domain" description="Penicillin-binding protein transpeptidase" evidence="28">
    <location>
        <begin position="382"/>
        <end position="652"/>
    </location>
</feature>
<dbReference type="GO" id="GO:0071555">
    <property type="term" value="P:cell wall organization"/>
    <property type="evidence" value="ECO:0007669"/>
    <property type="project" value="UniProtKB-KW"/>
</dbReference>
<evidence type="ECO:0000256" key="26">
    <source>
        <dbReference type="SAM" id="MobiDB-lite"/>
    </source>
</evidence>
<dbReference type="InterPro" id="IPR001264">
    <property type="entry name" value="Glyco_trans_51"/>
</dbReference>
<keyword evidence="12 27" id="KW-0812">Transmembrane</keyword>
<evidence type="ECO:0000256" key="17">
    <source>
        <dbReference type="ARBA" id="ARBA00022989"/>
    </source>
</evidence>
<dbReference type="GO" id="GO:0009252">
    <property type="term" value="P:peptidoglycan biosynthetic process"/>
    <property type="evidence" value="ECO:0007669"/>
    <property type="project" value="UniProtKB-KW"/>
</dbReference>
<evidence type="ECO:0000313" key="31">
    <source>
        <dbReference type="Proteomes" id="UP001241537"/>
    </source>
</evidence>
<keyword evidence="9" id="KW-0645">Protease</keyword>
<evidence type="ECO:0000256" key="15">
    <source>
        <dbReference type="ARBA" id="ARBA00022968"/>
    </source>
</evidence>
<evidence type="ECO:0000256" key="14">
    <source>
        <dbReference type="ARBA" id="ARBA00022960"/>
    </source>
</evidence>
<dbReference type="GO" id="GO:0046677">
    <property type="term" value="P:response to antibiotic"/>
    <property type="evidence" value="ECO:0007669"/>
    <property type="project" value="UniProtKB-KW"/>
</dbReference>
<evidence type="ECO:0000256" key="3">
    <source>
        <dbReference type="ARBA" id="ARBA00004752"/>
    </source>
</evidence>
<dbReference type="GO" id="GO:0006508">
    <property type="term" value="P:proteolysis"/>
    <property type="evidence" value="ECO:0007669"/>
    <property type="project" value="UniProtKB-KW"/>
</dbReference>
<dbReference type="Gene3D" id="3.40.710.10">
    <property type="entry name" value="DD-peptidase/beta-lactamase superfamily"/>
    <property type="match status" value="1"/>
</dbReference>
<comment type="similarity">
    <text evidence="5">In the N-terminal section; belongs to the glycosyltransferase 51 family.</text>
</comment>
<dbReference type="EC" id="2.4.99.28" evidence="23"/>
<keyword evidence="11 30" id="KW-0808">Transferase</keyword>
<evidence type="ECO:0000256" key="12">
    <source>
        <dbReference type="ARBA" id="ARBA00022692"/>
    </source>
</evidence>
<evidence type="ECO:0000256" key="22">
    <source>
        <dbReference type="ARBA" id="ARBA00034000"/>
    </source>
</evidence>
<dbReference type="AlphaFoldDB" id="A0AAE3VAQ1"/>
<keyword evidence="20" id="KW-0511">Multifunctional enzyme</keyword>
<keyword evidence="8" id="KW-0121">Carboxypeptidase</keyword>
<evidence type="ECO:0000256" key="11">
    <source>
        <dbReference type="ARBA" id="ARBA00022679"/>
    </source>
</evidence>
<dbReference type="GO" id="GO:0009002">
    <property type="term" value="F:serine-type D-Ala-D-Ala carboxypeptidase activity"/>
    <property type="evidence" value="ECO:0007669"/>
    <property type="project" value="UniProtKB-EC"/>
</dbReference>
<evidence type="ECO:0000256" key="8">
    <source>
        <dbReference type="ARBA" id="ARBA00022645"/>
    </source>
</evidence>
<dbReference type="Pfam" id="PF00912">
    <property type="entry name" value="Transgly"/>
    <property type="match status" value="1"/>
</dbReference>
<comment type="similarity">
    <text evidence="4">In the C-terminal section; belongs to the transpeptidase family.</text>
</comment>
<feature type="domain" description="Glycosyl transferase family 51" evidence="29">
    <location>
        <begin position="90"/>
        <end position="256"/>
    </location>
</feature>
<keyword evidence="17 27" id="KW-1133">Transmembrane helix</keyword>
<dbReference type="InterPro" id="IPR023346">
    <property type="entry name" value="Lysozyme-like_dom_sf"/>
</dbReference>
<dbReference type="GO" id="GO:0008658">
    <property type="term" value="F:penicillin binding"/>
    <property type="evidence" value="ECO:0007669"/>
    <property type="project" value="InterPro"/>
</dbReference>
<evidence type="ECO:0000256" key="21">
    <source>
        <dbReference type="ARBA" id="ARBA00023316"/>
    </source>
</evidence>
<dbReference type="EMBL" id="JAUSTO010000008">
    <property type="protein sequence ID" value="MDQ0152809.1"/>
    <property type="molecule type" value="Genomic_DNA"/>
</dbReference>
<dbReference type="SUPFAM" id="SSF53955">
    <property type="entry name" value="Lysozyme-like"/>
    <property type="match status" value="1"/>
</dbReference>
<dbReference type="Pfam" id="PF00905">
    <property type="entry name" value="Transpeptidase"/>
    <property type="match status" value="1"/>
</dbReference>
<dbReference type="InterPro" id="IPR036950">
    <property type="entry name" value="PBP_transglycosylase"/>
</dbReference>
<evidence type="ECO:0000256" key="9">
    <source>
        <dbReference type="ARBA" id="ARBA00022670"/>
    </source>
</evidence>
<dbReference type="Gene3D" id="1.10.3810.10">
    <property type="entry name" value="Biosynthetic peptidoglycan transglycosylase-like"/>
    <property type="match status" value="1"/>
</dbReference>
<evidence type="ECO:0000259" key="29">
    <source>
        <dbReference type="Pfam" id="PF00912"/>
    </source>
</evidence>
<dbReference type="InterPro" id="IPR050396">
    <property type="entry name" value="Glycosyltr_51/Transpeptidase"/>
</dbReference>
<keyword evidence="21" id="KW-0961">Cell wall biogenesis/degradation</keyword>
<keyword evidence="31" id="KW-1185">Reference proteome</keyword>
<dbReference type="PANTHER" id="PTHR32282:SF33">
    <property type="entry name" value="PEPTIDOGLYCAN GLYCOSYLTRANSFERASE"/>
    <property type="match status" value="1"/>
</dbReference>
<keyword evidence="10 30" id="KW-0328">Glycosyltransferase</keyword>
<keyword evidence="19" id="KW-0046">Antibiotic resistance</keyword>
<evidence type="ECO:0000256" key="18">
    <source>
        <dbReference type="ARBA" id="ARBA00023136"/>
    </source>
</evidence>
<dbReference type="PANTHER" id="PTHR32282">
    <property type="entry name" value="BINDING PROTEIN TRANSPEPTIDASE, PUTATIVE-RELATED"/>
    <property type="match status" value="1"/>
</dbReference>
<name>A0AAE3VAQ1_9FIRM</name>
<comment type="caution">
    <text evidence="30">The sequence shown here is derived from an EMBL/GenBank/DDBJ whole genome shotgun (WGS) entry which is preliminary data.</text>
</comment>
<keyword evidence="14" id="KW-0133">Cell shape</keyword>
<sequence length="831" mass="93054">MNNTANRRTARRKQSRRHPIVHFFKLLLLILMLLLLSIGIIIFVKVFPEFRRLQERALETYSHMSEEDFRLVTDTEIYDRDNQLVGVINTGHYIYVPFDEISPWLKKAYIDQEDRRFYSHNGVDLVAMARASLSYLKNRRVTQGGSTITQQVIKNTYLTQERTLERKLTEILIAPQLEQKFGKDQILEFYCNGNFYAHGCYGVGAASRYYFNKTAAELEPWEAAVLVGISNRPASYEPVNHSKNSLRKRNEILNSMYACGDLTEAELKEYQAKPLEIYAVAEESVPENYQTSYAIYCAAQQLLKNDGFEFQYTFDTKDEYEAYQASYKEAFAEKSEAVRSGGYKIYTTLDSSIQRIAQQQLDDALDARSDERQENGKYALQGAAVVVDNASGTVTAIVGGRGTEDVYNRGFLAKRQPGSSIKPLLDYAPAFETGYFYPSYVIDDHEFEGGPKNSGGRYHGYLPIREALNRSLNTVAWQLLQKVGIRNGLAYLGKMEFSSLSWKDSSAAAVSIGGFTYGTRVVDMAKGYATLANGGVYDERSCLRSLIYDRSGDELLQDNLKKVQVYTEGTAYMITDVLKGTMDMPYGTGRGLDISGQQAAGKTGTANDSKDTWFCGYTPYYTTAVWIGYDTPRAMPGIYGATVSGRIWNRIMSEIHEGLPEKDWRQPSSVIEAWVDYDTGAQVSYNSGIRDYFNTAVNPAAKSAYEAVNGTSEYDPNAYRWREEDTLPESASSEEDTLPEELPPDYDYEPITGVDGGPGVSPRHPSTTAEVSAAAAPTEHRTSEIYDDPDYINPPPEEHRDDGPSVSATIAPAPHPTAPDIEPGGPDFEDF</sequence>
<evidence type="ECO:0000256" key="7">
    <source>
        <dbReference type="ARBA" id="ARBA00018638"/>
    </source>
</evidence>
<evidence type="ECO:0000256" key="27">
    <source>
        <dbReference type="SAM" id="Phobius"/>
    </source>
</evidence>
<keyword evidence="16" id="KW-0573">Peptidoglycan synthesis</keyword>
<evidence type="ECO:0000256" key="6">
    <source>
        <dbReference type="ARBA" id="ARBA00012448"/>
    </source>
</evidence>
<evidence type="ECO:0000256" key="5">
    <source>
        <dbReference type="ARBA" id="ARBA00007739"/>
    </source>
</evidence>
<evidence type="ECO:0000256" key="1">
    <source>
        <dbReference type="ARBA" id="ARBA00002624"/>
    </source>
</evidence>
<evidence type="ECO:0000256" key="25">
    <source>
        <dbReference type="ARBA" id="ARBA00060592"/>
    </source>
</evidence>
<dbReference type="FunFam" id="1.10.3810.10:FF:000001">
    <property type="entry name" value="Penicillin-binding protein 1A"/>
    <property type="match status" value="1"/>
</dbReference>
<evidence type="ECO:0000256" key="19">
    <source>
        <dbReference type="ARBA" id="ARBA00023251"/>
    </source>
</evidence>
<comment type="function">
    <text evidence="1">Cell wall formation. Synthesis of cross-linked peptidoglycan from the lipid intermediates. The enzyme has a penicillin-insensitive transglycosylase N-terminal domain (formation of linear glycan strands) and a penicillin-sensitive transpeptidase C-terminal domain (cross-linking of the peptide subunits).</text>
</comment>
<feature type="transmembrane region" description="Helical" evidence="27">
    <location>
        <begin position="20"/>
        <end position="44"/>
    </location>
</feature>
<comment type="pathway">
    <text evidence="3">Cell wall biogenesis; peptidoglycan biosynthesis.</text>
</comment>
<dbReference type="GO" id="GO:0008955">
    <property type="term" value="F:peptidoglycan glycosyltransferase activity"/>
    <property type="evidence" value="ECO:0007669"/>
    <property type="project" value="UniProtKB-EC"/>
</dbReference>
<dbReference type="InterPro" id="IPR001460">
    <property type="entry name" value="PCN-bd_Tpept"/>
</dbReference>
<keyword evidence="15" id="KW-0735">Signal-anchor</keyword>
<comment type="subcellular location">
    <subcellularLocation>
        <location evidence="2">Cell membrane</location>
        <topology evidence="2">Single-pass type II membrane protein</topology>
    </subcellularLocation>
</comment>
<dbReference type="InterPro" id="IPR012338">
    <property type="entry name" value="Beta-lactam/transpept-like"/>
</dbReference>
<evidence type="ECO:0000256" key="24">
    <source>
        <dbReference type="ARBA" id="ARBA00049902"/>
    </source>
</evidence>
<dbReference type="Proteomes" id="UP001241537">
    <property type="component" value="Unassembled WGS sequence"/>
</dbReference>
<evidence type="ECO:0000259" key="28">
    <source>
        <dbReference type="Pfam" id="PF00905"/>
    </source>
</evidence>
<comment type="pathway">
    <text evidence="25">Glycan biosynthesis.</text>
</comment>
<dbReference type="SUPFAM" id="SSF56601">
    <property type="entry name" value="beta-lactamase/transpeptidase-like"/>
    <property type="match status" value="1"/>
</dbReference>
<dbReference type="GO" id="GO:0008360">
    <property type="term" value="P:regulation of cell shape"/>
    <property type="evidence" value="ECO:0007669"/>
    <property type="project" value="UniProtKB-KW"/>
</dbReference>
<proteinExistence type="inferred from homology"/>
<evidence type="ECO:0000256" key="13">
    <source>
        <dbReference type="ARBA" id="ARBA00022801"/>
    </source>
</evidence>
<dbReference type="EC" id="3.4.16.4" evidence="6"/>
<keyword evidence="18 27" id="KW-0472">Membrane</keyword>
<comment type="catalytic activity">
    <reaction evidence="24">
        <text>[GlcNAc-(1-&gt;4)-Mur2Ac(oyl-L-Ala-gamma-D-Glu-L-Lys-D-Ala-D-Ala)](n)-di-trans,octa-cis-undecaprenyl diphosphate + beta-D-GlcNAc-(1-&gt;4)-Mur2Ac(oyl-L-Ala-gamma-D-Glu-L-Lys-D-Ala-D-Ala)-di-trans,octa-cis-undecaprenyl diphosphate = [GlcNAc-(1-&gt;4)-Mur2Ac(oyl-L-Ala-gamma-D-Glu-L-Lys-D-Ala-D-Ala)](n+1)-di-trans,octa-cis-undecaprenyl diphosphate + di-trans,octa-cis-undecaprenyl diphosphate + H(+)</text>
        <dbReference type="Rhea" id="RHEA:23708"/>
        <dbReference type="Rhea" id="RHEA-COMP:9602"/>
        <dbReference type="Rhea" id="RHEA-COMP:9603"/>
        <dbReference type="ChEBI" id="CHEBI:15378"/>
        <dbReference type="ChEBI" id="CHEBI:58405"/>
        <dbReference type="ChEBI" id="CHEBI:60033"/>
        <dbReference type="ChEBI" id="CHEBI:78435"/>
        <dbReference type="EC" id="2.4.99.28"/>
    </reaction>
</comment>
<evidence type="ECO:0000313" key="30">
    <source>
        <dbReference type="EMBL" id="MDQ0152809.1"/>
    </source>
</evidence>
<accession>A0AAE3VAQ1</accession>
<organism evidence="30 31">
    <name type="scientific">Moryella indoligenes</name>
    <dbReference type="NCBI Taxonomy" id="371674"/>
    <lineage>
        <taxon>Bacteria</taxon>
        <taxon>Bacillati</taxon>
        <taxon>Bacillota</taxon>
        <taxon>Clostridia</taxon>
        <taxon>Lachnospirales</taxon>
        <taxon>Lachnospiraceae</taxon>
        <taxon>Moryella</taxon>
    </lineage>
</organism>